<accession>A0A1R0F8W5</accession>
<dbReference type="OrthoDB" id="9802944at2"/>
<organism evidence="3 4">
    <name type="scientific">Bartonella apis</name>
    <dbReference type="NCBI Taxonomy" id="1686310"/>
    <lineage>
        <taxon>Bacteria</taxon>
        <taxon>Pseudomonadati</taxon>
        <taxon>Pseudomonadota</taxon>
        <taxon>Alphaproteobacteria</taxon>
        <taxon>Hyphomicrobiales</taxon>
        <taxon>Bartonellaceae</taxon>
        <taxon>Bartonella</taxon>
    </lineage>
</organism>
<dbReference type="Pfam" id="PF13411">
    <property type="entry name" value="MerR_1"/>
    <property type="match status" value="1"/>
</dbReference>
<dbReference type="GO" id="GO:0003677">
    <property type="term" value="F:DNA binding"/>
    <property type="evidence" value="ECO:0007669"/>
    <property type="project" value="UniProtKB-KW"/>
</dbReference>
<keyword evidence="4" id="KW-1185">Reference proteome</keyword>
<dbReference type="EMBL" id="LXYT01000002">
    <property type="protein sequence ID" value="OLY43391.1"/>
    <property type="molecule type" value="Genomic_DNA"/>
</dbReference>
<dbReference type="InterPro" id="IPR009061">
    <property type="entry name" value="DNA-bd_dom_put_sf"/>
</dbReference>
<keyword evidence="1 3" id="KW-0238">DNA-binding</keyword>
<evidence type="ECO:0000259" key="2">
    <source>
        <dbReference type="PROSITE" id="PS50937"/>
    </source>
</evidence>
<dbReference type="SMART" id="SM00422">
    <property type="entry name" value="HTH_MERR"/>
    <property type="match status" value="1"/>
</dbReference>
<dbReference type="AlphaFoldDB" id="A0A1R0F8W5"/>
<dbReference type="PANTHER" id="PTHR30204:SF92">
    <property type="entry name" value="HTH-TYPE TRANSCRIPTIONAL REGULATOR ZNTR"/>
    <property type="match status" value="1"/>
</dbReference>
<dbReference type="Proteomes" id="UP000187344">
    <property type="component" value="Unassembled WGS sequence"/>
</dbReference>
<dbReference type="PROSITE" id="PS50937">
    <property type="entry name" value="HTH_MERR_2"/>
    <property type="match status" value="1"/>
</dbReference>
<sequence>MQKIYFSIGELSKHTGCNIETIRYYGKIGLLDEAERTEGNQRRYVEADYKRLLFILRARNLGFSIEAIRQLITLSKHPDDPCGEADTIAQKQLAETRMKISRLKILEKELERITKPCSGHKIHECKVIESLADISSLQA</sequence>
<proteinExistence type="predicted"/>
<dbReference type="GeneID" id="92991825"/>
<dbReference type="PANTHER" id="PTHR30204">
    <property type="entry name" value="REDOX-CYCLING DRUG-SENSING TRANSCRIPTIONAL ACTIVATOR SOXR"/>
    <property type="match status" value="1"/>
</dbReference>
<dbReference type="RefSeq" id="WP_075870259.1">
    <property type="nucleotide sequence ID" value="NZ_CALYQA010000001.1"/>
</dbReference>
<reference evidence="3 4" key="1">
    <citation type="submission" date="2016-12" db="EMBL/GenBank/DDBJ databases">
        <title>Comparative genomics of Bartonella apis.</title>
        <authorList>
            <person name="Engel P."/>
        </authorList>
    </citation>
    <scope>NUCLEOTIDE SEQUENCE [LARGE SCALE GENOMIC DNA]</scope>
    <source>
        <strain evidence="3 4">PEB0149</strain>
    </source>
</reference>
<dbReference type="GO" id="GO:0003700">
    <property type="term" value="F:DNA-binding transcription factor activity"/>
    <property type="evidence" value="ECO:0007669"/>
    <property type="project" value="InterPro"/>
</dbReference>
<dbReference type="InterPro" id="IPR047057">
    <property type="entry name" value="MerR_fam"/>
</dbReference>
<name>A0A1R0F8W5_9HYPH</name>
<gene>
    <name evidence="3" type="ORF">PEB0149_008170</name>
</gene>
<dbReference type="SUPFAM" id="SSF46955">
    <property type="entry name" value="Putative DNA-binding domain"/>
    <property type="match status" value="1"/>
</dbReference>
<evidence type="ECO:0000313" key="4">
    <source>
        <dbReference type="Proteomes" id="UP000187344"/>
    </source>
</evidence>
<evidence type="ECO:0000256" key="1">
    <source>
        <dbReference type="ARBA" id="ARBA00023125"/>
    </source>
</evidence>
<dbReference type="Gene3D" id="1.10.1660.10">
    <property type="match status" value="1"/>
</dbReference>
<dbReference type="CDD" id="cd04785">
    <property type="entry name" value="HTH_CadR-PbrR-like"/>
    <property type="match status" value="1"/>
</dbReference>
<comment type="caution">
    <text evidence="3">The sequence shown here is derived from an EMBL/GenBank/DDBJ whole genome shotgun (WGS) entry which is preliminary data.</text>
</comment>
<evidence type="ECO:0000313" key="3">
    <source>
        <dbReference type="EMBL" id="OLY43391.1"/>
    </source>
</evidence>
<dbReference type="InterPro" id="IPR000551">
    <property type="entry name" value="MerR-type_HTH_dom"/>
</dbReference>
<protein>
    <submittedName>
        <fullName evidence="3">DNA-binding transcriptional regulator, MerR family</fullName>
    </submittedName>
</protein>
<dbReference type="PRINTS" id="PR00040">
    <property type="entry name" value="HTHMERR"/>
</dbReference>
<feature type="domain" description="HTH merR-type" evidence="2">
    <location>
        <begin position="5"/>
        <end position="74"/>
    </location>
</feature>